<feature type="binding site" evidence="7 8">
    <location>
        <position position="116"/>
    </location>
    <ligand>
        <name>S-adenosyl-L-methionine</name>
        <dbReference type="ChEBI" id="CHEBI:59789"/>
    </ligand>
</feature>
<comment type="subcellular location">
    <subcellularLocation>
        <location evidence="7">Cytoplasm</location>
    </subcellularLocation>
</comment>
<protein>
    <recommendedName>
        <fullName evidence="7">Ribosomal RNA small subunit methyltransferase A</fullName>
        <ecNumber evidence="7">2.1.1.182</ecNumber>
    </recommendedName>
    <alternativeName>
        <fullName evidence="7">16S rRNA (adenine(1518)-N(6)/adenine(1519)-N(6))-dimethyltransferase</fullName>
    </alternativeName>
    <alternativeName>
        <fullName evidence="7">16S rRNA dimethyladenosine transferase</fullName>
    </alternativeName>
    <alternativeName>
        <fullName evidence="7">16S rRNA dimethylase</fullName>
    </alternativeName>
    <alternativeName>
        <fullName evidence="7">S-adenosylmethionine-6-N', N'-adenosyl(rRNA) dimethyltransferase</fullName>
    </alternativeName>
</protein>
<organism evidence="10 11">
    <name type="scientific">Sulfobacillus thermotolerans</name>
    <dbReference type="NCBI Taxonomy" id="338644"/>
    <lineage>
        <taxon>Bacteria</taxon>
        <taxon>Bacillati</taxon>
        <taxon>Bacillota</taxon>
        <taxon>Clostridia</taxon>
        <taxon>Eubacteriales</taxon>
        <taxon>Clostridiales Family XVII. Incertae Sedis</taxon>
        <taxon>Sulfobacillus</taxon>
    </lineage>
</organism>
<dbReference type="InterPro" id="IPR011530">
    <property type="entry name" value="rRNA_adenine_dimethylase"/>
</dbReference>
<dbReference type="Pfam" id="PF00398">
    <property type="entry name" value="RrnaAD"/>
    <property type="match status" value="1"/>
</dbReference>
<dbReference type="EC" id="2.1.1.182" evidence="7"/>
<evidence type="ECO:0000256" key="1">
    <source>
        <dbReference type="ARBA" id="ARBA00022490"/>
    </source>
</evidence>
<dbReference type="HAMAP" id="MF_00607">
    <property type="entry name" value="16SrRNA_methyltr_A"/>
    <property type="match status" value="1"/>
</dbReference>
<feature type="binding site" evidence="7 8">
    <location>
        <position position="94"/>
    </location>
    <ligand>
        <name>S-adenosyl-L-methionine</name>
        <dbReference type="ChEBI" id="CHEBI:59789"/>
    </ligand>
</feature>
<dbReference type="PANTHER" id="PTHR11727">
    <property type="entry name" value="DIMETHYLADENOSINE TRANSFERASE"/>
    <property type="match status" value="1"/>
</dbReference>
<proteinExistence type="inferred from homology"/>
<dbReference type="GO" id="GO:0008168">
    <property type="term" value="F:methyltransferase activity"/>
    <property type="evidence" value="ECO:0007669"/>
    <property type="project" value="UniProtKB-KW"/>
</dbReference>
<evidence type="ECO:0000256" key="2">
    <source>
        <dbReference type="ARBA" id="ARBA00022552"/>
    </source>
</evidence>
<feature type="domain" description="Ribosomal RNA adenine methylase transferase N-terminal" evidence="9">
    <location>
        <begin position="26"/>
        <end position="201"/>
    </location>
</feature>
<dbReference type="InterPro" id="IPR001737">
    <property type="entry name" value="KsgA/Erm"/>
</dbReference>
<evidence type="ECO:0000256" key="5">
    <source>
        <dbReference type="ARBA" id="ARBA00022691"/>
    </source>
</evidence>
<dbReference type="SMART" id="SM00650">
    <property type="entry name" value="rADc"/>
    <property type="match status" value="1"/>
</dbReference>
<dbReference type="PROSITE" id="PS01131">
    <property type="entry name" value="RRNA_A_DIMETH"/>
    <property type="match status" value="1"/>
</dbReference>
<evidence type="ECO:0000256" key="4">
    <source>
        <dbReference type="ARBA" id="ARBA00022679"/>
    </source>
</evidence>
<feature type="binding site" evidence="7 8">
    <location>
        <position position="46"/>
    </location>
    <ligand>
        <name>S-adenosyl-L-methionine</name>
        <dbReference type="ChEBI" id="CHEBI:59789"/>
    </ligand>
</feature>
<comment type="similarity">
    <text evidence="7">Belongs to the class I-like SAM-binding methyltransferase superfamily. rRNA adenine N(6)-methyltransferase family. RsmA subfamily.</text>
</comment>
<feature type="binding site" evidence="7 8">
    <location>
        <position position="21"/>
    </location>
    <ligand>
        <name>S-adenosyl-L-methionine</name>
        <dbReference type="ChEBI" id="CHEBI:59789"/>
    </ligand>
</feature>
<dbReference type="PANTHER" id="PTHR11727:SF7">
    <property type="entry name" value="DIMETHYLADENOSINE TRANSFERASE-RELATED"/>
    <property type="match status" value="1"/>
</dbReference>
<dbReference type="Gene3D" id="1.10.8.100">
    <property type="entry name" value="Ribosomal RNA adenine dimethylase-like, domain 2"/>
    <property type="match status" value="1"/>
</dbReference>
<evidence type="ECO:0000313" key="11">
    <source>
        <dbReference type="Proteomes" id="UP000325292"/>
    </source>
</evidence>
<comment type="function">
    <text evidence="7">Specifically dimethylates two adjacent adenosines (A1518 and A1519) in the loop of a conserved hairpin near the 3'-end of 16S rRNA in the 30S particle. May play a critical role in biogenesis of 30S subunits.</text>
</comment>
<keyword evidence="6 7" id="KW-0694">RNA-binding</keyword>
<accession>A0ABN5H487</accession>
<gene>
    <name evidence="7" type="primary">rsmA</name>
    <name evidence="7" type="synonym">ksgA</name>
    <name evidence="10" type="ORF">BXT84_01465</name>
</gene>
<dbReference type="EMBL" id="CP019454">
    <property type="protein sequence ID" value="AUW95329.1"/>
    <property type="molecule type" value="Genomic_DNA"/>
</dbReference>
<keyword evidence="1 7" id="KW-0963">Cytoplasm</keyword>
<dbReference type="InterPro" id="IPR020598">
    <property type="entry name" value="rRNA_Ade_methylase_Trfase_N"/>
</dbReference>
<dbReference type="SUPFAM" id="SSF53335">
    <property type="entry name" value="S-adenosyl-L-methionine-dependent methyltransferases"/>
    <property type="match status" value="1"/>
</dbReference>
<dbReference type="InterPro" id="IPR023165">
    <property type="entry name" value="rRNA_Ade_diMease-like_C"/>
</dbReference>
<reference evidence="10 11" key="1">
    <citation type="journal article" date="2019" name="Sci. Rep.">
        <title>Sulfobacillus thermotolerans: new insights into resistance and metabolic capacities of acidophilic chemolithotrophs.</title>
        <authorList>
            <person name="Panyushkina A.E."/>
            <person name="Babenko V.V."/>
            <person name="Nikitina A.S."/>
            <person name="Selezneva O.V."/>
            <person name="Tsaplina I.A."/>
            <person name="Letarova M.A."/>
            <person name="Kostryukova E.S."/>
            <person name="Letarov A.V."/>
        </authorList>
    </citation>
    <scope>NUCLEOTIDE SEQUENCE [LARGE SCALE GENOMIC DNA]</scope>
    <source>
        <strain evidence="10 11">Kr1</strain>
    </source>
</reference>
<evidence type="ECO:0000256" key="6">
    <source>
        <dbReference type="ARBA" id="ARBA00022884"/>
    </source>
</evidence>
<dbReference type="Gene3D" id="3.40.50.150">
    <property type="entry name" value="Vaccinia Virus protein VP39"/>
    <property type="match status" value="1"/>
</dbReference>
<dbReference type="PROSITE" id="PS51689">
    <property type="entry name" value="SAM_RNA_A_N6_MT"/>
    <property type="match status" value="1"/>
</dbReference>
<dbReference type="InterPro" id="IPR029063">
    <property type="entry name" value="SAM-dependent_MTases_sf"/>
</dbReference>
<keyword evidence="5 7" id="KW-0949">S-adenosyl-L-methionine</keyword>
<evidence type="ECO:0000313" key="10">
    <source>
        <dbReference type="EMBL" id="AUW95329.1"/>
    </source>
</evidence>
<keyword evidence="4 7" id="KW-0808">Transferase</keyword>
<dbReference type="CDD" id="cd02440">
    <property type="entry name" value="AdoMet_MTases"/>
    <property type="match status" value="1"/>
</dbReference>
<feature type="binding site" evidence="7 8">
    <location>
        <position position="67"/>
    </location>
    <ligand>
        <name>S-adenosyl-L-methionine</name>
        <dbReference type="ChEBI" id="CHEBI:59789"/>
    </ligand>
</feature>
<evidence type="ECO:0000256" key="3">
    <source>
        <dbReference type="ARBA" id="ARBA00022603"/>
    </source>
</evidence>
<sequence length="275" mass="30326">MYEVLAHVGLRPNKQLGQHFLTDPTVFEKMAAQVASTHPQWVLEIGPGPGGLTVSLLEKGLNVVAVELDGAWARWLQDSLAKEFPEQLSVIHADAVTTSWQGLVLARQGRFNICGNLPYYVSSALMAKLFEDVTTWDTAIVMLQKEVALRLVAEPGQRQTSALSVLLRYVAHVEALMPVARAAFSPPPDVDSFVIQLTRRPSPMVPLTALQWVVHSAFSHRRKMIRQSLAMAPGSAWNAQGWTEVLQHAGLDAAKRPEALSWQEWIALAKLVATK</sequence>
<dbReference type="InterPro" id="IPR020596">
    <property type="entry name" value="rRNA_Ade_Mease_Trfase_CS"/>
</dbReference>
<dbReference type="GO" id="GO:0032259">
    <property type="term" value="P:methylation"/>
    <property type="evidence" value="ECO:0007669"/>
    <property type="project" value="UniProtKB-KW"/>
</dbReference>
<keyword evidence="2 7" id="KW-0698">rRNA processing</keyword>
<evidence type="ECO:0000256" key="8">
    <source>
        <dbReference type="PROSITE-ProRule" id="PRU01026"/>
    </source>
</evidence>
<comment type="catalytic activity">
    <reaction evidence="7">
        <text>adenosine(1518)/adenosine(1519) in 16S rRNA + 4 S-adenosyl-L-methionine = N(6)-dimethyladenosine(1518)/N(6)-dimethyladenosine(1519) in 16S rRNA + 4 S-adenosyl-L-homocysteine + 4 H(+)</text>
        <dbReference type="Rhea" id="RHEA:19609"/>
        <dbReference type="Rhea" id="RHEA-COMP:10232"/>
        <dbReference type="Rhea" id="RHEA-COMP:10233"/>
        <dbReference type="ChEBI" id="CHEBI:15378"/>
        <dbReference type="ChEBI" id="CHEBI:57856"/>
        <dbReference type="ChEBI" id="CHEBI:59789"/>
        <dbReference type="ChEBI" id="CHEBI:74411"/>
        <dbReference type="ChEBI" id="CHEBI:74493"/>
        <dbReference type="EC" id="2.1.1.182"/>
    </reaction>
</comment>
<evidence type="ECO:0000256" key="7">
    <source>
        <dbReference type="HAMAP-Rule" id="MF_00607"/>
    </source>
</evidence>
<dbReference type="NCBIfam" id="TIGR00755">
    <property type="entry name" value="ksgA"/>
    <property type="match status" value="1"/>
</dbReference>
<name>A0ABN5H487_9FIRM</name>
<feature type="binding site" evidence="7 8">
    <location>
        <position position="19"/>
    </location>
    <ligand>
        <name>S-adenosyl-L-methionine</name>
        <dbReference type="ChEBI" id="CHEBI:59789"/>
    </ligand>
</feature>
<dbReference type="Proteomes" id="UP000325292">
    <property type="component" value="Chromosome"/>
</dbReference>
<keyword evidence="11" id="KW-1185">Reference proteome</keyword>
<keyword evidence="3 7" id="KW-0489">Methyltransferase</keyword>
<evidence type="ECO:0000259" key="9">
    <source>
        <dbReference type="SMART" id="SM00650"/>
    </source>
</evidence>